<keyword evidence="3" id="KW-0812">Transmembrane</keyword>
<feature type="region of interest" description="Disordered" evidence="2">
    <location>
        <begin position="292"/>
        <end position="696"/>
    </location>
</feature>
<feature type="domain" description="Outer membrane channel protein CpnT-like N-terminal" evidence="5">
    <location>
        <begin position="7"/>
        <end position="146"/>
    </location>
</feature>
<feature type="region of interest" description="Disordered" evidence="2">
    <location>
        <begin position="5364"/>
        <end position="5386"/>
    </location>
</feature>
<dbReference type="Pfam" id="PF15644">
    <property type="entry name" value="Gln_amidase"/>
    <property type="match status" value="1"/>
</dbReference>
<evidence type="ECO:0000259" key="4">
    <source>
        <dbReference type="Pfam" id="PF15644"/>
    </source>
</evidence>
<feature type="region of interest" description="Disordered" evidence="2">
    <location>
        <begin position="3616"/>
        <end position="3734"/>
    </location>
</feature>
<keyword evidence="1" id="KW-0175">Coiled coil</keyword>
<evidence type="ECO:0000256" key="2">
    <source>
        <dbReference type="SAM" id="MobiDB-lite"/>
    </source>
</evidence>
<feature type="compositionally biased region" description="Polar residues" evidence="2">
    <location>
        <begin position="616"/>
        <end position="629"/>
    </location>
</feature>
<sequence length="6385" mass="681114">MPDFHIPNDPEWQWVYTLILYGVGEEFPEANPTELREMAGELNTFAAKLLGAAHTTGTIGFGLHDSLQGPAAEAFFGVQGQFASGAPKAARTAVVYGLAASDFATDSESTQYGIVIAAFTQVWQIAMSLASGFGAAAVPGLIKAGQEVVRGLVQAFKFRRLNSLETIAYETLQEGLEEAWQSAAAQGIQIAEGNRKTLDMGEIALSFAGGLFIGLGVSGVAVVGGKLFPKFMGNWANREVGSALAETLFEGLFSAMLGAGFNPGATFTSALVGGIAQHYADEYENAQLAALEDPPHGRAGSPDTPTFPSGASGVPPDKAGSAGGGAAPNGSSSPGPVDPDGPPPAYDQATAEPPPYIDGPHGFPPDSVDPPPAPYEPPPAYDAPSAPEAPPEPPGPGGGSGPDRSPSPDGPPSAAVGPAPSNDGSARGGAPFSPLPGASFPAQASSGDVHGGGGTPSDGVAAGPATPGAPNAGNTPTSGAQTGQPPSSGGRTAPSPAPPVQTPVGSSAPPPAARASAPTPPSATQPAAGSAATVAAASIVDRPVTPAAESAPASSTVDGPVMPAVTPTAAPSNVDGPAAVTRTAPADLAAPPSGSGTRPSTVDDGHSGRMPAGRSTPVSAASPVENTQAAVDDTVPAVDESTSDPGEPSPRSDGARSKGRHREAPISTAEAVVDPPLGRRAGLNPGSSRDSGVRPGIPSVHLHTAFAALPPWTGADDCLERVEQVLAPFGAPVTARDDLARPEDLLEGRLGGRFGRADRSALAALPVGHSTAVRLEEPDRRPHVVVVERVAADAFVYAETQVRASGTGAVTAPPGGTFRGFGLDALRGDAPMPDGIRLGAVRLAYRDDGTLASVHTATAPPAASMPIDTRTVRRYLDERRPDGPPDSVAPTAPNALWESYTQVDPSRFVGDVLAGEPGASETARFVTGRLTGRDDLPPVRAQLKLTLTPEQLTGLRGDDDGIGFPAPLVVHDGHHTSPTDGVTVVVNLERAVAVGPHVVVPLWHRFRLQGVTWDDGIRLSFTDAATATSTLDGTPPPTTVSAADVLTAMYGEIAGPSHIPPQERHPDGAVRLSPAWRRLDDPGVVAALANAKDVRWNFSVDPDGVVHLAPDVPGQTLTDAERDELFTRMHAKTGITRERFRELLGLTGHPTIAVGFDERGNTVVRPARVSGELRFDHVTDAWWISDRSGRYMSARVRPVVARDAQFWLANTARLIGRTLNIRVLPEPSSFGSGTPDPNRVRNQANVFVSEYVGPAPRRAALHAFVTTMLRSPNHTVEDVRRHAGTTARALGLQPGQPAAVGAVPPDRTAETLALAATFYGPGGLSGTEALDRGPAVWTTYLKRGSTEVLAAMYHPDRELKETASAVVAVVTPFAASLIPVSGVKLTTVLPKSVFDAIDRQGHLELPAPFVGMPTVRTLDAFASPGPENVRLVLAARPTLGTGRQAVVPAGRRFKAVRSVQHDGGGFVVECEEQRSALLVAEERRSSPRQRNRHVAERLAGWIRTVESPLPAGPAELAARTLGAFVAAHPDVAVPPATTFEQNPDVRVDVVPQALHTAWRSTDGVPRADLWQALRRRPGAMVLVHDPRTGAAAWLLADDRSGVVVPRWVDTTEPGLFDQPAVADTRRMALLNDLGTRMLFLDPDGRVMTTSEFVGPSFAGLVNQSQDISWEERYQAFFNRSDEPEAHFGAVVSAEDVTRGLAAAPGSMTIVRRPGTERFIVGVSRSDPMTDEVTIEWLAQGRRLSTDVATRLLSAPTVAAATWDPAGAPVPVSGRLAAAVRALPPWTGGPECAIRVASVLGGYRVVSTSDTDGSRPIDDVGRRLGGRFRPAGLDVLRELRQGAHTVVRIDPAGARPHLVIVERQHDGTFTMVELEASTATWDGFAPGTFTSFDLADLTDLADSADLADSDDLTPFDALVEAMDLPEDLRRPIALPFRPDDTLAQVDHTGPVASHTVHTGHPLAAALLDPPVGSPGMPRTATASTQPYPSGTGPTDVQIEEAVARVRGYRQVPDNAQFRRRLATFLRTQAHRDGGWTDTWPTAAYTTYFVEEGNSGPPVLAKEVTRALTDNPVVAVEAVASPAIVLLLRHDPTRVAQLTQVGWQRVLNSPAVHLALRADPSALDAMLADPVLESYVTLPGSSDVTLLQQYPRLYADLGGDAEVFHALAGCVWGFIAAGQPGFREFLRRAEDRHSIAVRLRQHTGLGVLVYHRGSQMNLDDTKWGRIVRDPALLRDLDRYQSALPALAAPKVLDVALRVDREPLRLLATAPELADVLADAPKLVQRLVTGTGRNALRAAIANPAVAHRLSANPSAYDDVPTKELAGVFEGETAPAWTTATVTSAQGNAVQRALALNPGLGPVLSENRTVRTPRGPQDPSLLLFGVRSVQEALSAPLGLMPHEYHRLLRSLAYGIIVPPLPTLGTDVLRAMINSPLLASAMKTPVGPAASLRYFQERYPEQFATFARSLRTSLTLVETTVFRLRQADRYRTDPAMVSRAGENADYAKIFAADEVTWLLDAFDTERLERYFDSPDLVALTAHNPQANGAIGASTLDVVNHPHLLAVLGDLPGLADVGPRHWAALLNDPTLMSTLDTMLAAGGDTAKLARKVLAADVIAPFLELRDPTTVLTDPRLDAVLASDGHLSDTFPVRMTPDGQSVTAADLAAARAIADGSETSGEPHALLADETDVRAAVAGSLSLAVTVVRNPAVATLLRDSPLLRELAVAERAMRILLEDARFVAALATDPRLHAMVADRSATRQLLADDHDLRAALLENDGLARAFAIDVLYLDVQQRRLVGQLMVRDAVLATAIVDDEHLRRTLRVHADLTFHLMYAPPHVRRVVVSSRPVLDALTASPQETLHELASRPVLLEGLCSRRGLLPDARHVHELLRADSLLDLIERRDPTVHEALFANDGVLAFLLLRPEIVHAVAEQPDMAPLLTRKPVRALLKKHVAIVWELQRSADLRRLVTLPGTAEALASNEHLVKSLPDRPWLVQALRRDRTLIDTAREYRPGKDGLDHRSPWQALIHDQNLAETLTARSLRRLEQRPALVAALAAGPTGFTGTEWQQVLDDEPALDRLDALARDSVGGEPLAQAHRAPVGVSLPVHPRPAAPAPDAPSPPPERPEPADQGPQPETADPEPATASTVDMPAPRDPVGDGEGAWLNRVPRLFEHLRDASGTTLAGVLADSPELLQLMRTHDDIAASIAEHPHHAGEYTLRAFLAENPGIDRDPERDIARWAAALDIVADDDLTRQARAVWDAVVAERRAAEARGRAETANRRVALDPADPSTWHYSGVVRYAGQESQQGFDAAELDVLRRLAEGGVGVREKTLALNAARHAHLRGGDQGVTFAFVVNEEWTVDLLVYSRSEGRNDRNQYRWRGNGGRYTSGPAPLNNVHGDAALTSSVRRVPERGGTPVPDVPPPTPVDNPLGVALRDYHRAFAATAVPARTGRKKKKKALTEPLTDRNAALRSFGVADRVLNPDVAGLADPSWPALGPRLPDEVLRRDYPWLAEVNPLGFDTNCVIASIATDLSLAEGTGHRASDATTLNVSDLSRYADHPIEDVSGYDVVTARMAAQPVGARGILVVDATAESHSHVFNVVRRADGVYFLDGQAAGRDATDSGAGGAAHARAPRHPQRIRFLLTGTASRAASGDPGPSTSDNGGAGPTAPEAPAPETPEPEQPGPETHGPETAEPETAEPGPAAAASLHDAVTAAARSGGRTRLSMVDSSTDTVTVTHGRHDSRLRVVIDPHADAPHLALAPDSAHDVVTGRRRPAVLTLPPGLTVEETTRQLVRFGTQLAHEAATATRIRALVRGARTDRLTPGSRPRWLRGLSPADRGRIRSLADRLTELAAAPEDERGPAEDRVLDELRGLGAFRDRTGGARRAETVLRRMAAAGVLRGGTAEQVLRRLWDTRTEAGTEQVVEALDRAGRSLLAHSPHLVGAFGITRDGGSVTLRVAAGTDGPVTPAAIRALPVRVLSVDEWRGLVHSRDDAVVSRDGRLWVRSDASDAAIATELAGHLARRAWRQSHPDASEVDLIAVGLVAEHEAVRRQHFAVRRRARAELGLRPSPDKRSGSAVARAVRAHTTGRYAERIIRAPLDRIERRARDHLAAQQRNLSPERRTDLQGLRGRVDGAYVAPELSGKAPPLIHVIRRLGGALPSAALAAASGTVVGRSPTIIGNSAANTTVFAVTQGVADTAAAALNSAGASGPVLADREAAEPVARYRKPARGGPSTALVKQMPAGALSAIYGLLIAGPATGNWALGSTVLASGAAQSVALFAATDYLADRAEDVAKGRFGHYYAASPDHRRNAYVEALHYFGFELQDRLRATGAGLPEADVAKLRLAKDRLEAMRRGMRAEVGNRLRELNRRRDYLRRVREAVVAPKDRPRITYDPVDRGVPQGRARIWHNAAREAFQHFGMQLPMFTVAAWTGNGWDLAKAMLVASVPRGLGYGAGGNPERAVALADSVAVAAFDALRQVDQAIELMDALIDPTRAPAERDRAASTVRHPWLRKLSERAALAVDQNAVNRRARTTLDDGTTAYRPAVVPWIHQLLFKHVPGLVGQSIGYGIAAGVGWLATGPLIPIVLGAGVAVQVGTAVGETLLRTNEPVYAQVARDRAARAEVAGLPLDNGGFVAAVDAFTTLADTAHRAIVPVQTRPWRGAHRRVYSWTVDTLTRKAYRAHHLERRLRHRAGDLLHHHGPVLSRTPGRPSTGLRLTHLDRGEVAHLREILDDLATARDPRATARTDLDVVALRHELAIVLDDLGLRAEQPDSAGRWAAVRRELRRTHHLGDTAIAEVEQLRQVPLRPPDDADAEVLAVAAAVRVSRAGHPSRERLWAAVDHLHAARPGDTTWYDVRDNGATLHVATPRGAFTLTVTQNAAERSTLTLPADDAVHAAVGRHRGGTTLRVTPDVAADPERFATALRNATEALTTYRSSVRHRIGQLWRSTVDSLTVPIGTTAPPPAVHLPDGAGLSLLATDDAAHRELVAAHTRNGPGPTFRVYGHGGRGVLAGRSPAEIAGLIKSDPHWAANPRDIDLVNCDLGPQFIAELATHFPGLTVTGAHEGTVWATPDGDVYIAGIDRSTGVPRPAPESGAEQWDTARATRSRFDAASGLTTDRAAQITRSTPRQLAARTRPRPRPVRQSHLPGTTAPQRLRENALPFWSPERPYGRRPIVDTAEYTVHAERFESTDLPRLIFARPGVSRALRATAQRLLEVLEAGGDERALRSFVMDDPTSAGQVGTAVDDAQIRDLLRQGNPREILTAIYNAAFYNRRADGPTLKSVVHDIFRTGDWDRAAALGLDVDALKARAAQFHSRARTVANASTTLVGRDDYTDVFSIGNLVAGSARPWTDLAAVMASRQNRTRSTPGAELPGNRSTPGGMRRVGVPLSAREEAFQRASNPGIAGDLADGTELTWRSGHARFTMRNGLWRRAQESAGMPTNSGISGTTARLLMAFDWLRVPDVSREDFLLALIAWNLHTDEHSLFEILRGAEIVGSPIAVSTFTAAEDMYRALTTLGLPLQLLRDASSASRMLPHEAAYAEKATSTSSAGLLAVTPAARTMARLQRELLKAFAESDSAAEELIQDPRWLSDGPAALANMRRWLRENNLNARVIGSQLTDAHLLAMQVFLSNSYVLVNAMWPTNLASTLTGPAALRHHVLKYVDAQLQKWLGTSRQPKLHPLPPIEADGECRQLLDAMRDVGKKDPTALRALHARLRARAEALLPRLAVEMKMHLDMVTDTLQILPPTAAVTVYRGTWGFGPVGSAGLPLRAVGGERITFPTLTSTSRERSIGLEFVNNHANTLTTHRRLDELHSKGYSGRDVSGLAEYDEFETTLLAGASFRVRSRGLEQHGSGDYALVRSDEELPTGVALAVLHQRLTEAEREIQSLAMAHAALRERLADLAARLHDTSDVPRTETPAADAAALREAARALGRRAAGLAASLKAAERTAEEFLGAGLALGSHLGRLPDAAPGRQALARLEAPVTSLRHLSHHKFPALLTRLRDDVDAPVGEVVTLVDEIAEVITEIAAGAPPHGDEYLADAATMNGYTTTLRRHAAELDQAAQLARQRTARRQGTPWNPESHTAALAGETRSIELFLGDTDLVRAATRLEEQARRRLSDAKRLLAAATDKAEEAERDLRRLAGVAAEIGSVRRSLVSDSEDAYRTIVELRTAYLRRPATAHESPEYSIWTSPTGTGGDVPPARTRAVAAPRQGAVLVVDPAVSADRDGAVPLRAVVGRWPVDSGGSIGRFVANPDYLATNAFAPTDPLDAVIRMAADGRVGPECLLLALREGPFDLATDARGRPLLRPAPDGRSCIVLATSGHRRLDSGAARWRRADLTDLVTALPDGVDLLVNPGSPAVARLGGDLVRNAFLAMEIAG</sequence>
<feature type="region of interest" description="Disordered" evidence="2">
    <location>
        <begin position="3090"/>
        <end position="3159"/>
    </location>
</feature>
<feature type="compositionally biased region" description="Pro residues" evidence="2">
    <location>
        <begin position="3105"/>
        <end position="3120"/>
    </location>
</feature>
<feature type="compositionally biased region" description="Polar residues" evidence="2">
    <location>
        <begin position="478"/>
        <end position="490"/>
    </location>
</feature>
<feature type="compositionally biased region" description="Pro residues" evidence="2">
    <location>
        <begin position="336"/>
        <end position="345"/>
    </location>
</feature>
<dbReference type="InterPro" id="IPR047659">
    <property type="entry name" value="T7SS_assoc"/>
</dbReference>
<feature type="compositionally biased region" description="Low complexity" evidence="2">
    <location>
        <begin position="524"/>
        <end position="571"/>
    </location>
</feature>
<dbReference type="InterPro" id="IPR028908">
    <property type="entry name" value="Tox-PL_dom"/>
</dbReference>
<dbReference type="PANTHER" id="PTHR48125:SF10">
    <property type="entry name" value="OS12G0136300 PROTEIN"/>
    <property type="match status" value="1"/>
</dbReference>
<reference evidence="6" key="1">
    <citation type="submission" date="2021-01" db="EMBL/GenBank/DDBJ databases">
        <title>Whole genome shotgun sequence of Virgisporangium aliadipatigenens NBRC 105644.</title>
        <authorList>
            <person name="Komaki H."/>
            <person name="Tamura T."/>
        </authorList>
    </citation>
    <scope>NUCLEOTIDE SEQUENCE</scope>
    <source>
        <strain evidence="6">NBRC 105644</strain>
    </source>
</reference>
<evidence type="ECO:0000256" key="1">
    <source>
        <dbReference type="SAM" id="Coils"/>
    </source>
</evidence>
<gene>
    <name evidence="6" type="ORF">Val02_72150</name>
</gene>
<dbReference type="NCBIfam" id="NF033532">
    <property type="entry name" value="lone7para_assoc"/>
    <property type="match status" value="1"/>
</dbReference>
<evidence type="ECO:0000259" key="5">
    <source>
        <dbReference type="Pfam" id="PF25547"/>
    </source>
</evidence>
<feature type="domain" description="Tox-PL" evidence="4">
    <location>
        <begin position="3537"/>
        <end position="3613"/>
    </location>
</feature>
<dbReference type="InterPro" id="IPR057746">
    <property type="entry name" value="CpnT-like_N"/>
</dbReference>
<feature type="region of interest" description="Disordered" evidence="2">
    <location>
        <begin position="5129"/>
        <end position="5163"/>
    </location>
</feature>
<evidence type="ECO:0000313" key="7">
    <source>
        <dbReference type="Proteomes" id="UP000619260"/>
    </source>
</evidence>
<comment type="caution">
    <text evidence="6">The sequence shown here is derived from an EMBL/GenBank/DDBJ whole genome shotgun (WGS) entry which is preliminary data.</text>
</comment>
<keyword evidence="7" id="KW-1185">Reference proteome</keyword>
<feature type="coiled-coil region" evidence="1">
    <location>
        <begin position="5876"/>
        <end position="5910"/>
    </location>
</feature>
<dbReference type="Gene3D" id="3.90.176.10">
    <property type="entry name" value="Toxin ADP-ribosyltransferase, Chain A, domain 1"/>
    <property type="match status" value="1"/>
</dbReference>
<feature type="compositionally biased region" description="Pro residues" evidence="2">
    <location>
        <begin position="508"/>
        <end position="523"/>
    </location>
</feature>
<feature type="compositionally biased region" description="Low complexity" evidence="2">
    <location>
        <begin position="412"/>
        <end position="421"/>
    </location>
</feature>
<dbReference type="Proteomes" id="UP000619260">
    <property type="component" value="Unassembled WGS sequence"/>
</dbReference>
<dbReference type="RefSeq" id="WP_203903773.1">
    <property type="nucleotide sequence ID" value="NZ_BOPF01000035.1"/>
</dbReference>
<dbReference type="Pfam" id="PF25547">
    <property type="entry name" value="WXG100_2"/>
    <property type="match status" value="1"/>
</dbReference>
<evidence type="ECO:0000313" key="6">
    <source>
        <dbReference type="EMBL" id="GIJ50329.1"/>
    </source>
</evidence>
<protein>
    <submittedName>
        <fullName evidence="6">Uncharacterized protein</fullName>
    </submittedName>
</protein>
<dbReference type="PANTHER" id="PTHR48125">
    <property type="entry name" value="LP07818P1"/>
    <property type="match status" value="1"/>
</dbReference>
<feature type="transmembrane region" description="Helical" evidence="3">
    <location>
        <begin position="203"/>
        <end position="224"/>
    </location>
</feature>
<feature type="compositionally biased region" description="Pro residues" evidence="2">
    <location>
        <begin position="3669"/>
        <end position="3682"/>
    </location>
</feature>
<dbReference type="EMBL" id="BOPF01000035">
    <property type="protein sequence ID" value="GIJ50329.1"/>
    <property type="molecule type" value="Genomic_DNA"/>
</dbReference>
<evidence type="ECO:0000256" key="3">
    <source>
        <dbReference type="SAM" id="Phobius"/>
    </source>
</evidence>
<name>A0A8J3YR61_9ACTN</name>
<feature type="compositionally biased region" description="Pro residues" evidence="2">
    <location>
        <begin position="367"/>
        <end position="396"/>
    </location>
</feature>
<feature type="coiled-coil region" evidence="1">
    <location>
        <begin position="6109"/>
        <end position="6150"/>
    </location>
</feature>
<organism evidence="6 7">
    <name type="scientific">Virgisporangium aliadipatigenens</name>
    <dbReference type="NCBI Taxonomy" id="741659"/>
    <lineage>
        <taxon>Bacteria</taxon>
        <taxon>Bacillati</taxon>
        <taxon>Actinomycetota</taxon>
        <taxon>Actinomycetes</taxon>
        <taxon>Micromonosporales</taxon>
        <taxon>Micromonosporaceae</taxon>
        <taxon>Virgisporangium</taxon>
    </lineage>
</organism>
<keyword evidence="3" id="KW-0472">Membrane</keyword>
<feature type="compositionally biased region" description="Low complexity" evidence="2">
    <location>
        <begin position="461"/>
        <end position="477"/>
    </location>
</feature>
<proteinExistence type="predicted"/>
<keyword evidence="3" id="KW-1133">Transmembrane helix</keyword>
<accession>A0A8J3YR61</accession>